<keyword evidence="2" id="KW-0812">Transmembrane</keyword>
<dbReference type="Proteomes" id="UP000485367">
    <property type="component" value="Unassembled WGS sequence"/>
</dbReference>
<dbReference type="PANTHER" id="PTHR35788:SF1">
    <property type="entry name" value="EXPORTED PROTEIN"/>
    <property type="match status" value="1"/>
</dbReference>
<feature type="domain" description="G5" evidence="3">
    <location>
        <begin position="523"/>
        <end position="599"/>
    </location>
</feature>
<dbReference type="SMART" id="SM01208">
    <property type="entry name" value="G5"/>
    <property type="match status" value="1"/>
</dbReference>
<dbReference type="Pfam" id="PF04294">
    <property type="entry name" value="VanW"/>
    <property type="match status" value="1"/>
</dbReference>
<dbReference type="EMBL" id="MWBO01000031">
    <property type="protein sequence ID" value="OQA52440.1"/>
    <property type="molecule type" value="Genomic_DNA"/>
</dbReference>
<keyword evidence="2" id="KW-1133">Transmembrane helix</keyword>
<reference evidence="4" key="1">
    <citation type="submission" date="2017-02" db="EMBL/GenBank/DDBJ databases">
        <title>Delving into the versatile metabolic prowess of the omnipresent phylum Bacteroidetes.</title>
        <authorList>
            <person name="Nobu M.K."/>
            <person name="Mei R."/>
            <person name="Narihiro T."/>
            <person name="Kuroda K."/>
            <person name="Liu W.-T."/>
        </authorList>
    </citation>
    <scope>NUCLEOTIDE SEQUENCE</scope>
    <source>
        <strain evidence="4">ADurb.Bin280</strain>
    </source>
</reference>
<dbReference type="InterPro" id="IPR022029">
    <property type="entry name" value="YoaR-like_PG-bd"/>
</dbReference>
<dbReference type="PANTHER" id="PTHR35788">
    <property type="entry name" value="EXPORTED PROTEIN-RELATED"/>
    <property type="match status" value="1"/>
</dbReference>
<evidence type="ECO:0000256" key="2">
    <source>
        <dbReference type="SAM" id="Phobius"/>
    </source>
</evidence>
<sequence length="608" mass="67320">MKKVKKNNRRLLLIKVVVTVSLVLVVTIGASLIAYAKDYQDKVLPKIFFLEDSISGETREQLKEKVASKNNELKDRKIVIKVSEKNFESKFSEIGWSLNEEEIVEKAYAIGHESSTVKNLASLLMSLFSKKEVAIDFSFNEKQAEDWLMLIEQQVGKPKTEANVIVRNKKATIVEPVAGRGIDEARVKAEIFKRLSIEGDGEIVAELIDDQPTISREEAQSLSSKALELVASNLELSGPKGKATWSSNTLGSMIQLVKREKEGGFLGEKEYEEPYVSFSKTKISSMLESQGEDFNIDPVEAKFAINDGVVSIQVPSQSGEMVDIDKASDVIISILESGKREVLKLPSKVQEPSIKARESSDITKYGIKELIGSATTTFTGSSSNRVHNVKTGVQAVSGVLLKPGEEFSTTGRLGRVDASTGYLQEMVIKEDKTVPEFGGGLCQVSTTLFRAAMNSGLKITERHNHSYRVSYYEPPIGMDATIYTPSPDLKFVNNTPSYILIQGRVEGYKATFDFYGTKDGREIEISEPYVYDQVPAPENVYIDDPSLAPGEEKRIDRAHPGAKATFTYQVKKNGELIVDQKFSSSYVPWPAKYLRGPAKEEGNEGSQE</sequence>
<feature type="transmembrane region" description="Helical" evidence="2">
    <location>
        <begin position="12"/>
        <end position="36"/>
    </location>
</feature>
<dbReference type="InterPro" id="IPR052913">
    <property type="entry name" value="Glycopeptide_resist_protein"/>
</dbReference>
<evidence type="ECO:0000313" key="4">
    <source>
        <dbReference type="EMBL" id="OQA52440.1"/>
    </source>
</evidence>
<proteinExistence type="predicted"/>
<comment type="caution">
    <text evidence="4">The sequence shown here is derived from an EMBL/GenBank/DDBJ whole genome shotgun (WGS) entry which is preliminary data.</text>
</comment>
<dbReference type="AlphaFoldDB" id="A0A1V5SD45"/>
<keyword evidence="1" id="KW-0732">Signal</keyword>
<dbReference type="InterPro" id="IPR011098">
    <property type="entry name" value="G5_dom"/>
</dbReference>
<protein>
    <submittedName>
        <fullName evidence="4">Vancomycin B-type resistance protein VanW</fullName>
    </submittedName>
</protein>
<evidence type="ECO:0000256" key="1">
    <source>
        <dbReference type="ARBA" id="ARBA00022729"/>
    </source>
</evidence>
<name>A0A1V5SD45_9BACT</name>
<gene>
    <name evidence="4" type="primary">vanW</name>
    <name evidence="4" type="ORF">BWY43_00507</name>
</gene>
<evidence type="ECO:0000259" key="3">
    <source>
        <dbReference type="SMART" id="SM01208"/>
    </source>
</evidence>
<dbReference type="Pfam" id="PF12229">
    <property type="entry name" value="PG_binding_4"/>
    <property type="match status" value="2"/>
</dbReference>
<organism evidence="4">
    <name type="scientific">candidate division WS2 bacterium ADurb.Bin280</name>
    <dbReference type="NCBI Taxonomy" id="1852829"/>
    <lineage>
        <taxon>Bacteria</taxon>
        <taxon>candidate division WS2</taxon>
    </lineage>
</organism>
<keyword evidence="2" id="KW-0472">Membrane</keyword>
<accession>A0A1V5SD45</accession>
<dbReference type="InterPro" id="IPR007391">
    <property type="entry name" value="Vancomycin_resist_VanW"/>
</dbReference>
<dbReference type="Pfam" id="PF07501">
    <property type="entry name" value="G5"/>
    <property type="match status" value="1"/>
</dbReference>